<evidence type="ECO:0000256" key="1">
    <source>
        <dbReference type="SAM" id="MobiDB-lite"/>
    </source>
</evidence>
<dbReference type="Proteomes" id="UP000481861">
    <property type="component" value="Unassembled WGS sequence"/>
</dbReference>
<name>A0A7C8M3M0_9PLEO</name>
<protein>
    <recommendedName>
        <fullName evidence="4">Pentatricopeptide repeat domain-containing protein</fullName>
    </recommendedName>
</protein>
<sequence length="871" mass="99974">MPPALDRLLARPSSLRLLRALVDAPALPAPCCLAAHCCRSKAPRRTYSADSRLPALHSQSRTPERPRSPTQPARIKKHVSGPPRAADDSRRDNTLKRVGIGHIADLHDDAVWAQLVQYLERVQGPVGVRNIWFARHGYNLPTNDTPEAETLWGTFLKHPELVLKVIDHAAHLRAESGQVYPRLYELCMEHWLPRHTDRAVEYHHRLVVKLQLRRLPLKHLSRMARSRFTAKSFETFMEIYRTSNERDIYDFIVPALCDQGKFALARRWHNLCVFRNDMPSPSVASQPIVQLFFTESSTMSNPEIWASGERILRQNVMTESNSPISKPRYNEELTRRLLGRDTAPVRFEDSFCARMFATKAIPADSIIKGLAMVGVNEIGPQALLAMAVKANSIGDLPQRFEELKAAGITLQGCVFSLALEKFTMEGNWRLVRCMLESDQHPDVFDDPKVQEKLLDYYLEQGRTDESHRTLAVLTLFHNDSAAESWNLLLQAHIRHLDPSGLVQVLQDMRRQSIMVNMEAMVMIKTILRPRHRGRKPTESGGKFDDVRFVARVYTLILEGGIGMVPPIAWREILRRYGMLGRYRELRRLIFWLLCWYAPRSHNTFTNLPKSTFVDAATQKLRAAYPERSHYFHWPAAVTQENPGHPLRRLFRNSFQQGLIIWGFKAGLLPNAALEQSMVSSSAATNRKRRSLLKKGILKRLNWHVGLQTLVELRDLGIHVHRHTVIKTLQMQLVVLFGRGRSRKKENRVMEDVNPIPYGEYVREVNRIWGTPLFAEPQLWGKSRLHGWMWHPRLERRVRRRTSVRIGEVVGPAWRRVSAADDGHQYERVGDEPDHQETSAGQEWGVDGEGQDSMSSMEELERAAAAARARRR</sequence>
<feature type="compositionally biased region" description="Low complexity" evidence="1">
    <location>
        <begin position="862"/>
        <end position="871"/>
    </location>
</feature>
<feature type="compositionally biased region" description="Basic and acidic residues" evidence="1">
    <location>
        <begin position="820"/>
        <end position="836"/>
    </location>
</feature>
<evidence type="ECO:0000313" key="2">
    <source>
        <dbReference type="EMBL" id="KAF2867438.1"/>
    </source>
</evidence>
<comment type="caution">
    <text evidence="2">The sequence shown here is derived from an EMBL/GenBank/DDBJ whole genome shotgun (WGS) entry which is preliminary data.</text>
</comment>
<dbReference type="OrthoDB" id="5366531at2759"/>
<dbReference type="AlphaFoldDB" id="A0A7C8M3M0"/>
<evidence type="ECO:0000313" key="3">
    <source>
        <dbReference type="Proteomes" id="UP000481861"/>
    </source>
</evidence>
<reference evidence="2 3" key="1">
    <citation type="submission" date="2020-01" db="EMBL/GenBank/DDBJ databases">
        <authorList>
            <consortium name="DOE Joint Genome Institute"/>
            <person name="Haridas S."/>
            <person name="Albert R."/>
            <person name="Binder M."/>
            <person name="Bloem J."/>
            <person name="Labutti K."/>
            <person name="Salamov A."/>
            <person name="Andreopoulos B."/>
            <person name="Baker S.E."/>
            <person name="Barry K."/>
            <person name="Bills G."/>
            <person name="Bluhm B.H."/>
            <person name="Cannon C."/>
            <person name="Castanera R."/>
            <person name="Culley D.E."/>
            <person name="Daum C."/>
            <person name="Ezra D."/>
            <person name="Gonzalez J.B."/>
            <person name="Henrissat B."/>
            <person name="Kuo A."/>
            <person name="Liang C."/>
            <person name="Lipzen A."/>
            <person name="Lutzoni F."/>
            <person name="Magnuson J."/>
            <person name="Mondo S."/>
            <person name="Nolan M."/>
            <person name="Ohm R."/>
            <person name="Pangilinan J."/>
            <person name="Park H.-J.H."/>
            <person name="Ramirez L."/>
            <person name="Alfaro M."/>
            <person name="Sun H."/>
            <person name="Tritt A."/>
            <person name="Yoshinaga Y."/>
            <person name="Zwiers L.-H.L."/>
            <person name="Turgeon B.G."/>
            <person name="Goodwin S.B."/>
            <person name="Spatafora J.W."/>
            <person name="Crous P.W."/>
            <person name="Grigoriev I.V."/>
        </authorList>
    </citation>
    <scope>NUCLEOTIDE SEQUENCE [LARGE SCALE GENOMIC DNA]</scope>
    <source>
        <strain evidence="2 3">CBS 611.86</strain>
    </source>
</reference>
<accession>A0A7C8M3M0</accession>
<feature type="region of interest" description="Disordered" evidence="1">
    <location>
        <begin position="48"/>
        <end position="93"/>
    </location>
</feature>
<proteinExistence type="predicted"/>
<keyword evidence="3" id="KW-1185">Reference proteome</keyword>
<dbReference type="EMBL" id="JAADJZ010000023">
    <property type="protein sequence ID" value="KAF2867438.1"/>
    <property type="molecule type" value="Genomic_DNA"/>
</dbReference>
<gene>
    <name evidence="2" type="ORF">BDV95DRAFT_582160</name>
</gene>
<organism evidence="2 3">
    <name type="scientific">Massariosphaeria phaeospora</name>
    <dbReference type="NCBI Taxonomy" id="100035"/>
    <lineage>
        <taxon>Eukaryota</taxon>
        <taxon>Fungi</taxon>
        <taxon>Dikarya</taxon>
        <taxon>Ascomycota</taxon>
        <taxon>Pezizomycotina</taxon>
        <taxon>Dothideomycetes</taxon>
        <taxon>Pleosporomycetidae</taxon>
        <taxon>Pleosporales</taxon>
        <taxon>Pleosporales incertae sedis</taxon>
        <taxon>Massariosphaeria</taxon>
    </lineage>
</organism>
<feature type="region of interest" description="Disordered" evidence="1">
    <location>
        <begin position="820"/>
        <end position="871"/>
    </location>
</feature>
<evidence type="ECO:0008006" key="4">
    <source>
        <dbReference type="Google" id="ProtNLM"/>
    </source>
</evidence>